<evidence type="ECO:0000256" key="3">
    <source>
        <dbReference type="ARBA" id="ARBA00023163"/>
    </source>
</evidence>
<proteinExistence type="predicted"/>
<evidence type="ECO:0000259" key="4">
    <source>
        <dbReference type="PROSITE" id="PS50987"/>
    </source>
</evidence>
<dbReference type="InterPro" id="IPR036388">
    <property type="entry name" value="WH-like_DNA-bd_sf"/>
</dbReference>
<keyword evidence="6" id="KW-1185">Reference proteome</keyword>
<evidence type="ECO:0000313" key="6">
    <source>
        <dbReference type="Proteomes" id="UP001595952"/>
    </source>
</evidence>
<dbReference type="PRINTS" id="PR00778">
    <property type="entry name" value="HTHARSR"/>
</dbReference>
<evidence type="ECO:0000256" key="1">
    <source>
        <dbReference type="ARBA" id="ARBA00023015"/>
    </source>
</evidence>
<accession>A0ABV9I5U2</accession>
<reference evidence="6" key="1">
    <citation type="journal article" date="2019" name="Int. J. Syst. Evol. Microbiol.">
        <title>The Global Catalogue of Microorganisms (GCM) 10K type strain sequencing project: providing services to taxonomists for standard genome sequencing and annotation.</title>
        <authorList>
            <consortium name="The Broad Institute Genomics Platform"/>
            <consortium name="The Broad Institute Genome Sequencing Center for Infectious Disease"/>
            <person name="Wu L."/>
            <person name="Ma J."/>
        </authorList>
    </citation>
    <scope>NUCLEOTIDE SEQUENCE [LARGE SCALE GENOMIC DNA]</scope>
    <source>
        <strain evidence="6">CCUG 55995</strain>
    </source>
</reference>
<comment type="caution">
    <text evidence="5">The sequence shown here is derived from an EMBL/GenBank/DDBJ whole genome shotgun (WGS) entry which is preliminary data.</text>
</comment>
<dbReference type="PANTHER" id="PTHR33154">
    <property type="entry name" value="TRANSCRIPTIONAL REGULATOR, ARSR FAMILY"/>
    <property type="match status" value="1"/>
</dbReference>
<dbReference type="Pfam" id="PF01022">
    <property type="entry name" value="HTH_5"/>
    <property type="match status" value="1"/>
</dbReference>
<keyword evidence="1" id="KW-0805">Transcription regulation</keyword>
<evidence type="ECO:0000256" key="2">
    <source>
        <dbReference type="ARBA" id="ARBA00023125"/>
    </source>
</evidence>
<dbReference type="PROSITE" id="PS50987">
    <property type="entry name" value="HTH_ARSR_2"/>
    <property type="match status" value="1"/>
</dbReference>
<dbReference type="InterPro" id="IPR011991">
    <property type="entry name" value="ArsR-like_HTH"/>
</dbReference>
<dbReference type="Proteomes" id="UP001595952">
    <property type="component" value="Unassembled WGS sequence"/>
</dbReference>
<dbReference type="NCBIfam" id="NF033788">
    <property type="entry name" value="HTH_metalloreg"/>
    <property type="match status" value="1"/>
</dbReference>
<feature type="domain" description="HTH arsR-type" evidence="4">
    <location>
        <begin position="1"/>
        <end position="76"/>
    </location>
</feature>
<dbReference type="InterPro" id="IPR001845">
    <property type="entry name" value="HTH_ArsR_DNA-bd_dom"/>
</dbReference>
<dbReference type="PANTHER" id="PTHR33154:SF33">
    <property type="entry name" value="TRANSCRIPTIONAL REPRESSOR SDPR"/>
    <property type="match status" value="1"/>
</dbReference>
<keyword evidence="3" id="KW-0804">Transcription</keyword>
<dbReference type="CDD" id="cd00090">
    <property type="entry name" value="HTH_ARSR"/>
    <property type="match status" value="1"/>
</dbReference>
<dbReference type="EMBL" id="JBHSEI010000001">
    <property type="protein sequence ID" value="MFC4637218.1"/>
    <property type="molecule type" value="Genomic_DNA"/>
</dbReference>
<keyword evidence="2" id="KW-0238">DNA-binding</keyword>
<sequence length="76" mass="8358">MLRSGHAPDAFEAVEDPQRRQILALLQNGERTVGDLAETLGLRQPQVSKQLKVLRLAGLVQVRSARPGITSWTGRV</sequence>
<dbReference type="RefSeq" id="WP_380060249.1">
    <property type="nucleotide sequence ID" value="NZ_JBHSEI010000001.1"/>
</dbReference>
<dbReference type="SUPFAM" id="SSF46785">
    <property type="entry name" value="Winged helix' DNA-binding domain"/>
    <property type="match status" value="1"/>
</dbReference>
<name>A0ABV9I5U2_9DEIO</name>
<dbReference type="Gene3D" id="1.10.10.10">
    <property type="entry name" value="Winged helix-like DNA-binding domain superfamily/Winged helix DNA-binding domain"/>
    <property type="match status" value="1"/>
</dbReference>
<evidence type="ECO:0000313" key="5">
    <source>
        <dbReference type="EMBL" id="MFC4637218.1"/>
    </source>
</evidence>
<dbReference type="InterPro" id="IPR051081">
    <property type="entry name" value="HTH_MetalResp_TranReg"/>
</dbReference>
<organism evidence="5 6">
    <name type="scientific">Deinococcus hohokamensis</name>
    <dbReference type="NCBI Taxonomy" id="309883"/>
    <lineage>
        <taxon>Bacteria</taxon>
        <taxon>Thermotogati</taxon>
        <taxon>Deinococcota</taxon>
        <taxon>Deinococci</taxon>
        <taxon>Deinococcales</taxon>
        <taxon>Deinococcaceae</taxon>
        <taxon>Deinococcus</taxon>
    </lineage>
</organism>
<protein>
    <submittedName>
        <fullName evidence="5">ArsR/SmtB family transcription factor</fullName>
    </submittedName>
</protein>
<gene>
    <name evidence="5" type="ORF">ACFO0D_02575</name>
</gene>
<dbReference type="InterPro" id="IPR036390">
    <property type="entry name" value="WH_DNA-bd_sf"/>
</dbReference>
<dbReference type="SMART" id="SM00418">
    <property type="entry name" value="HTH_ARSR"/>
    <property type="match status" value="1"/>
</dbReference>